<gene>
    <name evidence="1" type="ORF">VIC01_03659</name>
</gene>
<evidence type="ECO:0000313" key="2">
    <source>
        <dbReference type="Proteomes" id="UP000326091"/>
    </source>
</evidence>
<evidence type="ECO:0000313" key="1">
    <source>
        <dbReference type="EMBL" id="QEW38044.1"/>
    </source>
</evidence>
<protein>
    <submittedName>
        <fullName evidence="1">Uncharacterized protein</fullName>
    </submittedName>
</protein>
<dbReference type="AlphaFoldDB" id="A0A5P3AY84"/>
<organism evidence="1 2">
    <name type="scientific">Phocaeicola vulgatus</name>
    <name type="common">Bacteroides vulgatus</name>
    <dbReference type="NCBI Taxonomy" id="821"/>
    <lineage>
        <taxon>Bacteria</taxon>
        <taxon>Pseudomonadati</taxon>
        <taxon>Bacteroidota</taxon>
        <taxon>Bacteroidia</taxon>
        <taxon>Bacteroidales</taxon>
        <taxon>Bacteroidaceae</taxon>
        <taxon>Phocaeicola</taxon>
    </lineage>
</organism>
<name>A0A5P3AY84_PHOVU</name>
<dbReference type="EMBL" id="CP043529">
    <property type="protein sequence ID" value="QEW38044.1"/>
    <property type="molecule type" value="Genomic_DNA"/>
</dbReference>
<sequence>MENKYQQISVQKLATSTVDNRYLLQCNGLYYETSYSVAELVLMLQKYSEEKECISSFVRQKKGRYTTEQIENVIEQYIHPILIKNRGEKKNKTFLYERELFPISLIDKFSDAFRLLFKKQYMITVMLIGFLVDIFFMITTENLLQFSSHVNVYSILGLLVFMLGSSLFHELGHASACKYYGIKHGGIGFGLYLNIPVLYTDVTEVWQLKRSQRCVVNLAGVYFQSYCLLGLLVAFFLTYNDILRYLILTMNFGFLMTLNPFFKFDGYWIASDLLGVPNLRKRSKELVGYLLRRIRKQPVKTTPYLLQINGVEKYCLLVYSILVNLFMGYYFFYIIPRFLYRFVLSFPDEMEQLILYLSNNVTPPFVLLRNIGMQMLFLALIGIMAVNLIRPLLKYAKRK</sequence>
<dbReference type="Proteomes" id="UP000326091">
    <property type="component" value="Chromosome"/>
</dbReference>
<proteinExistence type="predicted"/>
<accession>A0A5P3AY84</accession>
<reference evidence="1 2" key="1">
    <citation type="submission" date="2019-09" db="EMBL/GenBank/DDBJ databases">
        <title>Commensal-derived Metabolites Govern Vibrio cholerae Pathogenesis in Host.</title>
        <authorList>
            <person name="Yoon S.S."/>
            <person name="Yoon M.Y."/>
        </authorList>
    </citation>
    <scope>NUCLEOTIDE SEQUENCE [LARGE SCALE GENOMIC DNA]</scope>
    <source>
        <strain evidence="1 2">VIC01</strain>
    </source>
</reference>